<comment type="caution">
    <text evidence="1">The sequence shown here is derived from an EMBL/GenBank/DDBJ whole genome shotgun (WGS) entry which is preliminary data.</text>
</comment>
<accession>A0A5S5AZW7</accession>
<protein>
    <submittedName>
        <fullName evidence="1">Uncharacterized protein</fullName>
    </submittedName>
</protein>
<evidence type="ECO:0000313" key="2">
    <source>
        <dbReference type="Proteomes" id="UP000322294"/>
    </source>
</evidence>
<reference evidence="1 2" key="1">
    <citation type="submission" date="2019-07" db="EMBL/GenBank/DDBJ databases">
        <title>Genomic Encyclopedia of Type Strains, Phase I: the one thousand microbial genomes (KMG-I) project.</title>
        <authorList>
            <person name="Kyrpides N."/>
        </authorList>
    </citation>
    <scope>NUCLEOTIDE SEQUENCE [LARGE SCALE GENOMIC DNA]</scope>
    <source>
        <strain evidence="1 2">DSM 16647</strain>
    </source>
</reference>
<dbReference type="EMBL" id="VNHO01000001">
    <property type="protein sequence ID" value="TYP59848.1"/>
    <property type="molecule type" value="Genomic_DNA"/>
</dbReference>
<evidence type="ECO:0000313" key="1">
    <source>
        <dbReference type="EMBL" id="TYP59848.1"/>
    </source>
</evidence>
<gene>
    <name evidence="1" type="ORF">LZ11_00004</name>
</gene>
<dbReference type="RefSeq" id="WP_148865426.1">
    <property type="nucleotide sequence ID" value="NZ_VNHO01000001.1"/>
</dbReference>
<proteinExistence type="predicted"/>
<name>A0A5S5AZW7_9FIRM</name>
<dbReference type="OrthoDB" id="1729884at2"/>
<dbReference type="Proteomes" id="UP000322294">
    <property type="component" value="Unassembled WGS sequence"/>
</dbReference>
<keyword evidence="2" id="KW-1185">Reference proteome</keyword>
<organism evidence="1 2">
    <name type="scientific">Thermosediminibacter litoriperuensis</name>
    <dbReference type="NCBI Taxonomy" id="291989"/>
    <lineage>
        <taxon>Bacteria</taxon>
        <taxon>Bacillati</taxon>
        <taxon>Bacillota</taxon>
        <taxon>Clostridia</taxon>
        <taxon>Thermosediminibacterales</taxon>
        <taxon>Thermosediminibacteraceae</taxon>
        <taxon>Thermosediminibacter</taxon>
    </lineage>
</organism>
<dbReference type="AlphaFoldDB" id="A0A5S5AZW7"/>
<sequence length="81" mass="9501">MSTLPAFKARCKPSYIEGVDTCEDAMRRQDWSGEMLGVRCPKCQELFFLFYTHQSDNFGSFRKMWGFCTSCRHRFEGVVNK</sequence>